<feature type="region of interest" description="Disordered" evidence="1">
    <location>
        <begin position="1"/>
        <end position="45"/>
    </location>
</feature>
<dbReference type="EMBL" id="CP039345">
    <property type="protein sequence ID" value="QCD79539.1"/>
    <property type="molecule type" value="Genomic_DNA"/>
</dbReference>
<protein>
    <submittedName>
        <fullName evidence="2">Uncharacterized protein</fullName>
    </submittedName>
</protein>
<reference evidence="2 3" key="1">
    <citation type="submission" date="2019-04" db="EMBL/GenBank/DDBJ databases">
        <title>An improved genome assembly and genetic linkage map for asparagus bean, Vigna unguiculata ssp. sesquipedialis.</title>
        <authorList>
            <person name="Xia Q."/>
            <person name="Zhang R."/>
            <person name="Dong Y."/>
        </authorList>
    </citation>
    <scope>NUCLEOTIDE SEQUENCE [LARGE SCALE GENOMIC DNA]</scope>
    <source>
        <tissue evidence="2">Leaf</tissue>
    </source>
</reference>
<dbReference type="Proteomes" id="UP000501690">
    <property type="component" value="Linkage Group LG1"/>
</dbReference>
<evidence type="ECO:0000313" key="3">
    <source>
        <dbReference type="Proteomes" id="UP000501690"/>
    </source>
</evidence>
<name>A0A4D6KW44_VIGUN</name>
<dbReference type="AlphaFoldDB" id="A0A4D6KW44"/>
<evidence type="ECO:0000313" key="2">
    <source>
        <dbReference type="EMBL" id="QCD79539.1"/>
    </source>
</evidence>
<organism evidence="2 3">
    <name type="scientific">Vigna unguiculata</name>
    <name type="common">Cowpea</name>
    <dbReference type="NCBI Taxonomy" id="3917"/>
    <lineage>
        <taxon>Eukaryota</taxon>
        <taxon>Viridiplantae</taxon>
        <taxon>Streptophyta</taxon>
        <taxon>Embryophyta</taxon>
        <taxon>Tracheophyta</taxon>
        <taxon>Spermatophyta</taxon>
        <taxon>Magnoliopsida</taxon>
        <taxon>eudicotyledons</taxon>
        <taxon>Gunneridae</taxon>
        <taxon>Pentapetalae</taxon>
        <taxon>rosids</taxon>
        <taxon>fabids</taxon>
        <taxon>Fabales</taxon>
        <taxon>Fabaceae</taxon>
        <taxon>Papilionoideae</taxon>
        <taxon>50 kb inversion clade</taxon>
        <taxon>NPAAA clade</taxon>
        <taxon>indigoferoid/millettioid clade</taxon>
        <taxon>Phaseoleae</taxon>
        <taxon>Vigna</taxon>
    </lineage>
</organism>
<gene>
    <name evidence="2" type="ORF">DEO72_LG1g3181</name>
</gene>
<keyword evidence="3" id="KW-1185">Reference proteome</keyword>
<evidence type="ECO:0000256" key="1">
    <source>
        <dbReference type="SAM" id="MobiDB-lite"/>
    </source>
</evidence>
<accession>A0A4D6KW44</accession>
<sequence length="96" mass="10738">MSHDYQTRKLTTEKGNLSGPICTSHNQHTHTGNTLQPELNSRVPRVRPPSRAQLERCHSELNLRNATCLTHISSSTQGICSKLNSRNTSKPTFKLS</sequence>
<proteinExistence type="predicted"/>
<feature type="compositionally biased region" description="Basic and acidic residues" evidence="1">
    <location>
        <begin position="1"/>
        <end position="12"/>
    </location>
</feature>
<feature type="compositionally biased region" description="Polar residues" evidence="1">
    <location>
        <begin position="21"/>
        <end position="39"/>
    </location>
</feature>